<evidence type="ECO:0000256" key="2">
    <source>
        <dbReference type="ARBA" id="ARBA00023125"/>
    </source>
</evidence>
<feature type="domain" description="HTH iclR-type" evidence="4">
    <location>
        <begin position="17"/>
        <end position="77"/>
    </location>
</feature>
<dbReference type="InterPro" id="IPR036388">
    <property type="entry name" value="WH-like_DNA-bd_sf"/>
</dbReference>
<dbReference type="PANTHER" id="PTHR30136">
    <property type="entry name" value="HELIX-TURN-HELIX TRANSCRIPTIONAL REGULATOR, ICLR FAMILY"/>
    <property type="match status" value="1"/>
</dbReference>
<dbReference type="GO" id="GO:0003677">
    <property type="term" value="F:DNA binding"/>
    <property type="evidence" value="ECO:0007669"/>
    <property type="project" value="UniProtKB-KW"/>
</dbReference>
<dbReference type="InterPro" id="IPR050707">
    <property type="entry name" value="HTH_MetabolicPath_Reg"/>
</dbReference>
<evidence type="ECO:0000313" key="6">
    <source>
        <dbReference type="EMBL" id="WAB80831.1"/>
    </source>
</evidence>
<keyword evidence="7" id="KW-1185">Reference proteome</keyword>
<accession>A0A9E8MJS0</accession>
<keyword evidence="1" id="KW-0805">Transcription regulation</keyword>
<dbReference type="RefSeq" id="WP_267780547.1">
    <property type="nucleotide sequence ID" value="NZ_CP113089.1"/>
</dbReference>
<dbReference type="PANTHER" id="PTHR30136:SF34">
    <property type="entry name" value="TRANSCRIPTIONAL REGULATOR"/>
    <property type="match status" value="1"/>
</dbReference>
<evidence type="ECO:0000256" key="3">
    <source>
        <dbReference type="ARBA" id="ARBA00023163"/>
    </source>
</evidence>
<dbReference type="GO" id="GO:0045892">
    <property type="term" value="P:negative regulation of DNA-templated transcription"/>
    <property type="evidence" value="ECO:0007669"/>
    <property type="project" value="TreeGrafter"/>
</dbReference>
<dbReference type="NCBIfam" id="TIGR02431">
    <property type="entry name" value="pcaR_pcaU"/>
    <property type="match status" value="1"/>
</dbReference>
<dbReference type="Proteomes" id="UP001164706">
    <property type="component" value="Chromosome"/>
</dbReference>
<evidence type="ECO:0000256" key="1">
    <source>
        <dbReference type="ARBA" id="ARBA00023015"/>
    </source>
</evidence>
<dbReference type="InterPro" id="IPR029016">
    <property type="entry name" value="GAF-like_dom_sf"/>
</dbReference>
<dbReference type="GO" id="GO:0046278">
    <property type="term" value="P:3,4-dihydroxybenzoate metabolic process"/>
    <property type="evidence" value="ECO:0007669"/>
    <property type="project" value="InterPro"/>
</dbReference>
<dbReference type="InterPro" id="IPR012794">
    <property type="entry name" value="PcaR_PcaU"/>
</dbReference>
<dbReference type="GO" id="GO:0045893">
    <property type="term" value="P:positive regulation of DNA-templated transcription"/>
    <property type="evidence" value="ECO:0007669"/>
    <property type="project" value="InterPro"/>
</dbReference>
<evidence type="ECO:0000259" key="5">
    <source>
        <dbReference type="PROSITE" id="PS51078"/>
    </source>
</evidence>
<dbReference type="AlphaFoldDB" id="A0A9E8MJS0"/>
<dbReference type="PROSITE" id="PS51078">
    <property type="entry name" value="ICLR_ED"/>
    <property type="match status" value="1"/>
</dbReference>
<dbReference type="EMBL" id="CP113089">
    <property type="protein sequence ID" value="WAB80831.1"/>
    <property type="molecule type" value="Genomic_DNA"/>
</dbReference>
<organism evidence="6 7">
    <name type="scientific">Microcella daejeonensis</name>
    <dbReference type="NCBI Taxonomy" id="2994971"/>
    <lineage>
        <taxon>Bacteria</taxon>
        <taxon>Bacillati</taxon>
        <taxon>Actinomycetota</taxon>
        <taxon>Actinomycetes</taxon>
        <taxon>Micrococcales</taxon>
        <taxon>Microbacteriaceae</taxon>
        <taxon>Microcella</taxon>
    </lineage>
</organism>
<dbReference type="KEGG" id="mdb:OVN18_09680"/>
<keyword evidence="3" id="KW-0804">Transcription</keyword>
<dbReference type="Gene3D" id="3.30.450.40">
    <property type="match status" value="1"/>
</dbReference>
<dbReference type="Pfam" id="PF01614">
    <property type="entry name" value="IclR_C"/>
    <property type="match status" value="1"/>
</dbReference>
<feature type="domain" description="IclR-ED" evidence="5">
    <location>
        <begin position="78"/>
        <end position="262"/>
    </location>
</feature>
<evidence type="ECO:0000313" key="7">
    <source>
        <dbReference type="Proteomes" id="UP001164706"/>
    </source>
</evidence>
<evidence type="ECO:0000259" key="4">
    <source>
        <dbReference type="PROSITE" id="PS51077"/>
    </source>
</evidence>
<proteinExistence type="predicted"/>
<dbReference type="Pfam" id="PF09339">
    <property type="entry name" value="HTH_IclR"/>
    <property type="match status" value="1"/>
</dbReference>
<name>A0A9E8MJS0_9MICO</name>
<dbReference type="InterPro" id="IPR014757">
    <property type="entry name" value="Tscrpt_reg_IclR_C"/>
</dbReference>
<dbReference type="SMART" id="SM00346">
    <property type="entry name" value="HTH_ICLR"/>
    <property type="match status" value="1"/>
</dbReference>
<sequence>MTADSAAPLVDRPTEFVQSLERGLAVIRAFSDERPRLTLSEVARHTGLTRAAARRFLITLQHLGYVGSDAGQFYLRPSVLQLGYAYLSSLSLADIALEHLTPAADELHESCSASVLDGDSVVYIARASTTRIMSINLAVGTRLPAATTSMGRVMLASLPEAELEAFLAGVSLEPRTPSTITTVDALRAEIDRVREQGWCVLDQELEIGVRSVAVPVRDARGQVIATVNASAHSTRVTLDTLRTTFLARIQQVAAGIEADLAARR</sequence>
<dbReference type="SUPFAM" id="SSF46785">
    <property type="entry name" value="Winged helix' DNA-binding domain"/>
    <property type="match status" value="1"/>
</dbReference>
<dbReference type="SUPFAM" id="SSF55781">
    <property type="entry name" value="GAF domain-like"/>
    <property type="match status" value="1"/>
</dbReference>
<dbReference type="InterPro" id="IPR005471">
    <property type="entry name" value="Tscrpt_reg_IclR_N"/>
</dbReference>
<dbReference type="PROSITE" id="PS51077">
    <property type="entry name" value="HTH_ICLR"/>
    <property type="match status" value="1"/>
</dbReference>
<protein>
    <submittedName>
        <fullName evidence="6">Helix-turn-helix domain-containing protein</fullName>
    </submittedName>
</protein>
<keyword evidence="2" id="KW-0238">DNA-binding</keyword>
<reference evidence="6" key="1">
    <citation type="submission" date="2022-11" db="EMBL/GenBank/DDBJ databases">
        <title>Description of Microcella daejonensis nov. sp, isolated from riverside soil.</title>
        <authorList>
            <person name="Molina K.M."/>
            <person name="Kim S.B."/>
        </authorList>
    </citation>
    <scope>NUCLEOTIDE SEQUENCE</scope>
    <source>
        <strain evidence="6">MMS21-STM12</strain>
    </source>
</reference>
<dbReference type="Gene3D" id="1.10.10.10">
    <property type="entry name" value="Winged helix-like DNA-binding domain superfamily/Winged helix DNA-binding domain"/>
    <property type="match status" value="1"/>
</dbReference>
<dbReference type="GO" id="GO:0003700">
    <property type="term" value="F:DNA-binding transcription factor activity"/>
    <property type="evidence" value="ECO:0007669"/>
    <property type="project" value="TreeGrafter"/>
</dbReference>
<gene>
    <name evidence="6" type="ORF">OVN18_09680</name>
</gene>
<dbReference type="InterPro" id="IPR036390">
    <property type="entry name" value="WH_DNA-bd_sf"/>
</dbReference>